<gene>
    <name evidence="1" type="ORF">EGH25_03945</name>
</gene>
<dbReference type="AlphaFoldDB" id="A0A9Q4C570"/>
<protein>
    <submittedName>
        <fullName evidence="1">DUF2209 family protein</fullName>
    </submittedName>
</protein>
<evidence type="ECO:0000313" key="1">
    <source>
        <dbReference type="EMBL" id="MCX2818506.1"/>
    </source>
</evidence>
<proteinExistence type="predicted"/>
<dbReference type="Pfam" id="PF09974">
    <property type="entry name" value="DUF2209"/>
    <property type="match status" value="1"/>
</dbReference>
<accession>A0A9Q4C570</accession>
<keyword evidence="2" id="KW-1185">Reference proteome</keyword>
<name>A0A9Q4C570_9EURY</name>
<dbReference type="RefSeq" id="WP_266086350.1">
    <property type="nucleotide sequence ID" value="NZ_RKLV01000003.1"/>
</dbReference>
<organism evidence="1 2">
    <name type="scientific">Halorutilus salinus</name>
    <dbReference type="NCBI Taxonomy" id="2487751"/>
    <lineage>
        <taxon>Archaea</taxon>
        <taxon>Methanobacteriati</taxon>
        <taxon>Methanobacteriota</taxon>
        <taxon>Stenosarchaea group</taxon>
        <taxon>Halobacteria</taxon>
        <taxon>Halorutilales</taxon>
        <taxon>Halorutilaceae</taxon>
        <taxon>Halorutilus</taxon>
    </lineage>
</organism>
<dbReference type="InterPro" id="IPR014514">
    <property type="entry name" value="UCP021940"/>
</dbReference>
<dbReference type="Proteomes" id="UP001149411">
    <property type="component" value="Unassembled WGS sequence"/>
</dbReference>
<evidence type="ECO:0000313" key="2">
    <source>
        <dbReference type="Proteomes" id="UP001149411"/>
    </source>
</evidence>
<comment type="caution">
    <text evidence="1">The sequence shown here is derived from an EMBL/GenBank/DDBJ whole genome shotgun (WGS) entry which is preliminary data.</text>
</comment>
<reference evidence="1" key="1">
    <citation type="submission" date="2022-09" db="EMBL/GenBank/DDBJ databases">
        <title>Haloadaptaus new haloarchaeum isolated from saline soil.</title>
        <authorList>
            <person name="Duran-Viseras A."/>
            <person name="Sanchez-Porro C."/>
            <person name="Ventosa A."/>
        </authorList>
    </citation>
    <scope>NUCLEOTIDE SEQUENCE</scope>
    <source>
        <strain evidence="1">F3-133</strain>
    </source>
</reference>
<dbReference type="EMBL" id="RKLV01000003">
    <property type="protein sequence ID" value="MCX2818506.1"/>
    <property type="molecule type" value="Genomic_DNA"/>
</dbReference>
<sequence length="141" mass="15307">MSIWGTNPAAEGGVCRLTAVDISGRHERDGRYLMVCAAVGVETKADAVDAVGAMEFDVLDTEREPRFEVVVDTVSRAVSRLDSDATVVAEKGEFYNKPDWIVEGALGTGFKYVETIGERKAVGVAHHAAYAVRNLLLRHDI</sequence>